<comment type="caution">
    <text evidence="3">The sequence shown here is derived from an EMBL/GenBank/DDBJ whole genome shotgun (WGS) entry which is preliminary data.</text>
</comment>
<feature type="region of interest" description="Disordered" evidence="1">
    <location>
        <begin position="1"/>
        <end position="20"/>
    </location>
</feature>
<feature type="transmembrane region" description="Helical" evidence="2">
    <location>
        <begin position="400"/>
        <end position="421"/>
    </location>
</feature>
<dbReference type="EMBL" id="VDDA01000013">
    <property type="protein sequence ID" value="TNC10229.1"/>
    <property type="molecule type" value="Genomic_DNA"/>
</dbReference>
<feature type="transmembrane region" description="Helical" evidence="2">
    <location>
        <begin position="216"/>
        <end position="238"/>
    </location>
</feature>
<feature type="transmembrane region" description="Helical" evidence="2">
    <location>
        <begin position="427"/>
        <end position="448"/>
    </location>
</feature>
<dbReference type="OrthoDB" id="7238679at2"/>
<dbReference type="Proteomes" id="UP000305267">
    <property type="component" value="Unassembled WGS sequence"/>
</dbReference>
<feature type="transmembrane region" description="Helical" evidence="2">
    <location>
        <begin position="27"/>
        <end position="46"/>
    </location>
</feature>
<keyword evidence="2" id="KW-0472">Membrane</keyword>
<evidence type="ECO:0000313" key="3">
    <source>
        <dbReference type="EMBL" id="TNC10229.1"/>
    </source>
</evidence>
<feature type="transmembrane region" description="Helical" evidence="2">
    <location>
        <begin position="144"/>
        <end position="160"/>
    </location>
</feature>
<dbReference type="RefSeq" id="WP_139038171.1">
    <property type="nucleotide sequence ID" value="NZ_VDDA01000013.1"/>
</dbReference>
<keyword evidence="2" id="KW-1133">Transmembrane helix</keyword>
<evidence type="ECO:0000256" key="1">
    <source>
        <dbReference type="SAM" id="MobiDB-lite"/>
    </source>
</evidence>
<sequence>MTAATRDASSRSDLPARSPSASARQRLADYGATVLTALLLLGPALANGFPFVFADTGTYLLSGAHLSAPWDRPIFYGLFTTLFRPLGSPWPVVAVQALAVAILLRLFLRALLGVTGPGAILVAGIVLAGATGLPWFAGQLVPDVFSACLILALLLLVLAWERMARLARSVALATVTGSVSVHYGNLPLAASALPATALLVLFGWRPAGGLRRLVAPLLALGLAIGLGAAALVSVNLAARRGPVLSASSATFLLARLLDDGPALQVLETECPSAGYRLCGQLDRLRAYRDLGDARPNGVPVSDFFLWDGPLADLGWWAPTEPEAREVVRKALRIDPLGQVGTTLINGLRQTWRVAIGDGLAPYPADTQAVRAVREVYGRSGADSFAASSQMQGLDLRLPNAIQAVMLPLSILVLATGALARWPGRRRVLPLVVLLALLLAANAVVTGGLSAVHDRYQARVVWLLVLAATGTGLLAWQQARTRRGETEPG</sequence>
<reference evidence="3 4" key="1">
    <citation type="submission" date="2019-06" db="EMBL/GenBank/DDBJ databases">
        <title>Genome of Methylobacterium sp. 17Sr1-39.</title>
        <authorList>
            <person name="Seo T."/>
        </authorList>
    </citation>
    <scope>NUCLEOTIDE SEQUENCE [LARGE SCALE GENOMIC DNA]</scope>
    <source>
        <strain evidence="3 4">17Sr1-39</strain>
    </source>
</reference>
<accession>A0A5C4LE44</accession>
<feature type="transmembrane region" description="Helical" evidence="2">
    <location>
        <begin position="181"/>
        <end position="204"/>
    </location>
</feature>
<proteinExistence type="predicted"/>
<name>A0A5C4LE44_9HYPH</name>
<dbReference type="AlphaFoldDB" id="A0A5C4LE44"/>
<keyword evidence="2" id="KW-0812">Transmembrane</keyword>
<gene>
    <name evidence="3" type="ORF">FF100_23380</name>
</gene>
<evidence type="ECO:0008006" key="5">
    <source>
        <dbReference type="Google" id="ProtNLM"/>
    </source>
</evidence>
<evidence type="ECO:0000313" key="4">
    <source>
        <dbReference type="Proteomes" id="UP000305267"/>
    </source>
</evidence>
<feature type="transmembrane region" description="Helical" evidence="2">
    <location>
        <begin position="460"/>
        <end position="478"/>
    </location>
</feature>
<feature type="transmembrane region" description="Helical" evidence="2">
    <location>
        <begin position="90"/>
        <end position="108"/>
    </location>
</feature>
<organism evidence="3 4">
    <name type="scientific">Methylobacterium terricola</name>
    <dbReference type="NCBI Taxonomy" id="2583531"/>
    <lineage>
        <taxon>Bacteria</taxon>
        <taxon>Pseudomonadati</taxon>
        <taxon>Pseudomonadota</taxon>
        <taxon>Alphaproteobacteria</taxon>
        <taxon>Hyphomicrobiales</taxon>
        <taxon>Methylobacteriaceae</taxon>
        <taxon>Methylobacterium</taxon>
    </lineage>
</organism>
<keyword evidence="4" id="KW-1185">Reference proteome</keyword>
<feature type="transmembrane region" description="Helical" evidence="2">
    <location>
        <begin position="120"/>
        <end position="138"/>
    </location>
</feature>
<protein>
    <recommendedName>
        <fullName evidence="5">Dolichyl-phosphate-mannose-protein mannosyltransferase</fullName>
    </recommendedName>
</protein>
<evidence type="ECO:0000256" key="2">
    <source>
        <dbReference type="SAM" id="Phobius"/>
    </source>
</evidence>